<keyword evidence="3" id="KW-1185">Reference proteome</keyword>
<dbReference type="Gene3D" id="2.40.10.120">
    <property type="match status" value="2"/>
</dbReference>
<dbReference type="PANTHER" id="PTHR43019:SF23">
    <property type="entry name" value="PROTEASE DO-LIKE 5, CHLOROPLASTIC"/>
    <property type="match status" value="1"/>
</dbReference>
<dbReference type="PROSITE" id="PS00135">
    <property type="entry name" value="TRYPSIN_SER"/>
    <property type="match status" value="1"/>
</dbReference>
<evidence type="ECO:0000256" key="1">
    <source>
        <dbReference type="SAM" id="SignalP"/>
    </source>
</evidence>
<accession>A0ABW2L8H2</accession>
<protein>
    <submittedName>
        <fullName evidence="2">Serine protease</fullName>
    </submittedName>
</protein>
<dbReference type="GO" id="GO:0006508">
    <property type="term" value="P:proteolysis"/>
    <property type="evidence" value="ECO:0007669"/>
    <property type="project" value="UniProtKB-KW"/>
</dbReference>
<dbReference type="InterPro" id="IPR001940">
    <property type="entry name" value="Peptidase_S1C"/>
</dbReference>
<dbReference type="InterPro" id="IPR033116">
    <property type="entry name" value="TRYPSIN_SER"/>
</dbReference>
<organism evidence="2 3">
    <name type="scientific">Haloferula chungangensis</name>
    <dbReference type="NCBI Taxonomy" id="1048331"/>
    <lineage>
        <taxon>Bacteria</taxon>
        <taxon>Pseudomonadati</taxon>
        <taxon>Verrucomicrobiota</taxon>
        <taxon>Verrucomicrobiia</taxon>
        <taxon>Verrucomicrobiales</taxon>
        <taxon>Verrucomicrobiaceae</taxon>
        <taxon>Haloferula</taxon>
    </lineage>
</organism>
<reference evidence="3" key="1">
    <citation type="journal article" date="2019" name="Int. J. Syst. Evol. Microbiol.">
        <title>The Global Catalogue of Microorganisms (GCM) 10K type strain sequencing project: providing services to taxonomists for standard genome sequencing and annotation.</title>
        <authorList>
            <consortium name="The Broad Institute Genomics Platform"/>
            <consortium name="The Broad Institute Genome Sequencing Center for Infectious Disease"/>
            <person name="Wu L."/>
            <person name="Ma J."/>
        </authorList>
    </citation>
    <scope>NUCLEOTIDE SEQUENCE [LARGE SCALE GENOMIC DNA]</scope>
    <source>
        <strain evidence="3">CGMCC 4.1467</strain>
    </source>
</reference>
<proteinExistence type="predicted"/>
<keyword evidence="1" id="KW-0732">Signal</keyword>
<keyword evidence="2" id="KW-0645">Protease</keyword>
<comment type="caution">
    <text evidence="2">The sequence shown here is derived from an EMBL/GenBank/DDBJ whole genome shotgun (WGS) entry which is preliminary data.</text>
</comment>
<dbReference type="Pfam" id="PF13365">
    <property type="entry name" value="Trypsin_2"/>
    <property type="match status" value="2"/>
</dbReference>
<dbReference type="RefSeq" id="WP_379712913.1">
    <property type="nucleotide sequence ID" value="NZ_JBHTBS010000006.1"/>
</dbReference>
<feature type="chain" id="PRO_5046793143" evidence="1">
    <location>
        <begin position="22"/>
        <end position="521"/>
    </location>
</feature>
<dbReference type="PANTHER" id="PTHR43019">
    <property type="entry name" value="SERINE ENDOPROTEASE DEGS"/>
    <property type="match status" value="1"/>
</dbReference>
<keyword evidence="2" id="KW-0378">Hydrolase</keyword>
<dbReference type="Proteomes" id="UP001596472">
    <property type="component" value="Unassembled WGS sequence"/>
</dbReference>
<evidence type="ECO:0000313" key="2">
    <source>
        <dbReference type="EMBL" id="MFC7338034.1"/>
    </source>
</evidence>
<dbReference type="SUPFAM" id="SSF50494">
    <property type="entry name" value="Trypsin-like serine proteases"/>
    <property type="match status" value="2"/>
</dbReference>
<dbReference type="EMBL" id="JBHTBS010000006">
    <property type="protein sequence ID" value="MFC7338034.1"/>
    <property type="molecule type" value="Genomic_DNA"/>
</dbReference>
<sequence>MRLLLSFFVATCAVLWSSTVASETLPAGGFSSPQTLSDELKVSLKKVRASCVAVNAGVTASGVIISPEGWVITAAHVIRSAKDGRPFRITLEDGRQAVAEPLGYNRESDFGLLRITSPSIDSWPHCTLAETSAITGDFCFTLAHPSGLQRGRPAQVRMGRIMTHNVARGRPQYLIADCNIQPGDSGGPLFSMKGELIGLDSSAAGFLGFNVFPAIDQFHLDRERLLAGDRWGDQKKSPNGPEFSKMQLTKETIDNVQAEFMRRLQMKYPPTMDFVQTLANEKGEISMNRQAVLGHMGHAVFAIARQQALSLGMDDPSLSMALEPLPNDAVKGLPVHVDGARVGFALALDERHLLTKASLLSADHKTGVRVGDRVLAAKSVARDEAWDLALLQVEEDLSVAPVKWPASPAAVEAGDLLVARDHADRLIWNIATDRARPVTKARSVGPLLDESIISKHRAPYPEVIRHALPLVGRDAGMPVFDSSGNLVGMHIARFTRIVGLIIPVTLLEARAEALLAQAGDE</sequence>
<dbReference type="InterPro" id="IPR009003">
    <property type="entry name" value="Peptidase_S1_PA"/>
</dbReference>
<feature type="signal peptide" evidence="1">
    <location>
        <begin position="1"/>
        <end position="21"/>
    </location>
</feature>
<dbReference type="GO" id="GO:0008233">
    <property type="term" value="F:peptidase activity"/>
    <property type="evidence" value="ECO:0007669"/>
    <property type="project" value="UniProtKB-KW"/>
</dbReference>
<name>A0ABW2L8H2_9BACT</name>
<gene>
    <name evidence="2" type="ORF">ACFQY0_12650</name>
</gene>
<evidence type="ECO:0000313" key="3">
    <source>
        <dbReference type="Proteomes" id="UP001596472"/>
    </source>
</evidence>
<dbReference type="PRINTS" id="PR00834">
    <property type="entry name" value="PROTEASES2C"/>
</dbReference>